<organism evidence="2">
    <name type="scientific">Solivirus sp</name>
    <dbReference type="NCBI Taxonomy" id="2487772"/>
    <lineage>
        <taxon>Viruses</taxon>
        <taxon>Pithoviruses</taxon>
    </lineage>
</organism>
<protein>
    <submittedName>
        <fullName evidence="2">Uncharacterized protein</fullName>
    </submittedName>
</protein>
<proteinExistence type="predicted"/>
<name>A0A3G5AFU5_9VIRU</name>
<dbReference type="EMBL" id="MK072492">
    <property type="protein sequence ID" value="AYV86047.1"/>
    <property type="molecule type" value="Genomic_DNA"/>
</dbReference>
<keyword evidence="1" id="KW-0812">Transmembrane</keyword>
<sequence>MFPIGVGIIGERETIEICQDREYGYKELMLFDNNSFTNCSFPSLEKITIVKTRAGSYSPFSNCKFTSSLNLHVISKEESTIFLNDIHIQNLSSAFIGSSKVYLAGSFFLTDNYTKPFDRAVWMAIGDEVLPVIESTAKKFILDPKFFEVFVEPVNYPERFLTPFEIKITCCLIKNPEIKYRLGKVRFENMHVIEDPLTLALIEQRGKYEFVYKGDVWANWSASVPDVILNIMESFDKITIEGDIQEIGLRKAALTCGNLVVKGNIGKEAFNPDSCFIHIYAYSLSEYALSDLHFSEEKSNSISVNGRANHHSFDRTTGFISDLIIGNLRCGFPNELIIDKLSFQEYNVMLTVEEATDWKGIEANIVSIPKSSLCTNIESAIKIIIDKIDKKTIIIPDDTLIVEIKNFDPSIETKILQRGCSSLLDRPYYFSFLNKIEMTNEQLDEFLEEFKVYLPEGSKFLIRELMNRLCAISIQIEDLQYVLGSVKITSESLRSRLEESLPVALPYLFSFTVVSWLFLIYLSIKI</sequence>
<feature type="transmembrane region" description="Helical" evidence="1">
    <location>
        <begin position="504"/>
        <end position="524"/>
    </location>
</feature>
<gene>
    <name evidence="2" type="ORF">Solivirus4_8</name>
</gene>
<keyword evidence="1" id="KW-0472">Membrane</keyword>
<accession>A0A3G5AFU5</accession>
<evidence type="ECO:0000313" key="2">
    <source>
        <dbReference type="EMBL" id="AYV86047.1"/>
    </source>
</evidence>
<evidence type="ECO:0000256" key="1">
    <source>
        <dbReference type="SAM" id="Phobius"/>
    </source>
</evidence>
<reference evidence="2" key="1">
    <citation type="submission" date="2018-10" db="EMBL/GenBank/DDBJ databases">
        <title>Hidden diversity of soil giant viruses.</title>
        <authorList>
            <person name="Schulz F."/>
            <person name="Alteio L."/>
            <person name="Goudeau D."/>
            <person name="Ryan E.M."/>
            <person name="Malmstrom R.R."/>
            <person name="Blanchard J."/>
            <person name="Woyke T."/>
        </authorList>
    </citation>
    <scope>NUCLEOTIDE SEQUENCE</scope>
    <source>
        <strain evidence="2">SOV1</strain>
    </source>
</reference>
<keyword evidence="1" id="KW-1133">Transmembrane helix</keyword>